<dbReference type="EMBL" id="AHKF01000020">
    <property type="protein sequence ID" value="EIA07800.1"/>
    <property type="molecule type" value="Genomic_DNA"/>
</dbReference>
<gene>
    <name evidence="1" type="ORF">HJ01_02668</name>
</gene>
<accession>H7FUC3</accession>
<keyword evidence="2" id="KW-1185">Reference proteome</keyword>
<dbReference type="STRING" id="1086011.HJ01_02668"/>
<sequence>MIEIQMVEQIQYIHQDSIYEIEKMIRMHQELDVNLEGIDVVFNLLQKIDSLKEELTAVRNRLRLYEN</sequence>
<dbReference type="Proteomes" id="UP000005566">
    <property type="component" value="Unassembled WGS sequence"/>
</dbReference>
<dbReference type="AlphaFoldDB" id="H7FUC3"/>
<name>H7FUC3_FLAFP</name>
<comment type="caution">
    <text evidence="1">The sequence shown here is derived from an EMBL/GenBank/DDBJ whole genome shotgun (WGS) entry which is preliminary data.</text>
</comment>
<reference evidence="1 2" key="1">
    <citation type="journal article" date="2014" name="Acta Crystallogr. D">
        <title>Structure-based characterization and antifreeze properties of a hyperactive ice-binding protein from the Antarctic bacterium Flavobacterium frigoris PS1.</title>
        <authorList>
            <person name="Do H."/>
            <person name="Kim S.J."/>
            <person name="Kim H.J."/>
            <person name="Lee J.H."/>
        </authorList>
    </citation>
    <scope>NUCLEOTIDE SEQUENCE [LARGE SCALE GENOMIC DNA]</scope>
    <source>
        <strain evidence="1 2">PS1</strain>
    </source>
</reference>
<organism evidence="1 2">
    <name type="scientific">Flavobacterium frigoris (strain PS1)</name>
    <dbReference type="NCBI Taxonomy" id="1086011"/>
    <lineage>
        <taxon>Bacteria</taxon>
        <taxon>Pseudomonadati</taxon>
        <taxon>Bacteroidota</taxon>
        <taxon>Flavobacteriia</taxon>
        <taxon>Flavobacteriales</taxon>
        <taxon>Flavobacteriaceae</taxon>
        <taxon>Flavobacterium</taxon>
    </lineage>
</organism>
<evidence type="ECO:0000313" key="1">
    <source>
        <dbReference type="EMBL" id="EIA07800.1"/>
    </source>
</evidence>
<dbReference type="eggNOG" id="ENOG5032YCF">
    <property type="taxonomic scope" value="Bacteria"/>
</dbReference>
<dbReference type="Gene3D" id="1.10.1660.10">
    <property type="match status" value="1"/>
</dbReference>
<dbReference type="PATRIC" id="fig|1086011.3.peg.2614"/>
<protein>
    <recommendedName>
        <fullName evidence="3">MerR HTH family regulatory protein</fullName>
    </recommendedName>
</protein>
<dbReference type="Pfam" id="PF13591">
    <property type="entry name" value="MerR_2"/>
    <property type="match status" value="1"/>
</dbReference>
<evidence type="ECO:0008006" key="3">
    <source>
        <dbReference type="Google" id="ProtNLM"/>
    </source>
</evidence>
<evidence type="ECO:0000313" key="2">
    <source>
        <dbReference type="Proteomes" id="UP000005566"/>
    </source>
</evidence>
<proteinExistence type="predicted"/>